<dbReference type="Pfam" id="PF18705">
    <property type="entry name" value="DUF5643"/>
    <property type="match status" value="1"/>
</dbReference>
<dbReference type="Gene3D" id="2.60.40.1630">
    <property type="entry name" value="bacillus anthracis domain"/>
    <property type="match status" value="1"/>
</dbReference>
<name>A0ABR5B0P0_BACBA</name>
<feature type="domain" description="DUF4179" evidence="2">
    <location>
        <begin position="42"/>
        <end position="129"/>
    </location>
</feature>
<proteinExistence type="predicted"/>
<gene>
    <name evidence="4" type="ORF">SD77_0024</name>
</gene>
<comment type="caution">
    <text evidence="4">The sequence shown here is derived from an EMBL/GenBank/DDBJ whole genome shotgun (WGS) entry which is preliminary data.</text>
</comment>
<keyword evidence="1" id="KW-1133">Transmembrane helix</keyword>
<dbReference type="InterPro" id="IPR040680">
    <property type="entry name" value="DUF5643"/>
</dbReference>
<sequence>MKHPYELFNQIDSKTEEYEEIELSAAEKNKLKQEMRASIKPRKKKNRKFLIAAAFVLAAASPVMLTNDHVWASLSKAGKQIELFFNKPENEFTGYKQTVDQTVADKNIHVTLNELMLDDGQVLLSLNIKADNGDQQKSVMPGQMQVKIGDFTFANSSYSVQPANEKTEDGSSNYLYSFDIDHIDTDGDGLMDEPFQILDHIDPQKDYPVSIQFNTMEYEKAGGAHSGKYSDSFGSIKGSWTFQTTVNGENIQSNTAVYRIDKKIHINEKNLKGVLKIEEIRVSPVSVKIRHTFEYTKGSSESHQVNLVVKDEKGHTLTGSGTGSGTDTLSEMNEELELTSDLEKLIITPSIFDNQKNNKKLLKDQSFEVNTTK</sequence>
<dbReference type="InterPro" id="IPR025436">
    <property type="entry name" value="DUF4179"/>
</dbReference>
<evidence type="ECO:0000313" key="5">
    <source>
        <dbReference type="Proteomes" id="UP000031982"/>
    </source>
</evidence>
<dbReference type="Gene3D" id="2.60.40.1640">
    <property type="entry name" value="Conserved domain protein"/>
    <property type="match status" value="1"/>
</dbReference>
<protein>
    <submittedName>
        <fullName evidence="4">ECF-type sigma factor negative effector</fullName>
    </submittedName>
</protein>
<evidence type="ECO:0000313" key="4">
    <source>
        <dbReference type="EMBL" id="KIL80176.1"/>
    </source>
</evidence>
<dbReference type="Pfam" id="PF13786">
    <property type="entry name" value="DUF4179"/>
    <property type="match status" value="1"/>
</dbReference>
<accession>A0ABR5B0P0</accession>
<organism evidence="4 5">
    <name type="scientific">Bacillus badius</name>
    <dbReference type="NCBI Taxonomy" id="1455"/>
    <lineage>
        <taxon>Bacteria</taxon>
        <taxon>Bacillati</taxon>
        <taxon>Bacillota</taxon>
        <taxon>Bacilli</taxon>
        <taxon>Bacillales</taxon>
        <taxon>Bacillaceae</taxon>
        <taxon>Pseudobacillus</taxon>
    </lineage>
</organism>
<evidence type="ECO:0000259" key="3">
    <source>
        <dbReference type="Pfam" id="PF18705"/>
    </source>
</evidence>
<evidence type="ECO:0000259" key="2">
    <source>
        <dbReference type="Pfam" id="PF13786"/>
    </source>
</evidence>
<keyword evidence="1" id="KW-0812">Transmembrane</keyword>
<evidence type="ECO:0000256" key="1">
    <source>
        <dbReference type="SAM" id="Phobius"/>
    </source>
</evidence>
<keyword evidence="5" id="KW-1185">Reference proteome</keyword>
<dbReference type="EMBL" id="JXLP01000001">
    <property type="protein sequence ID" value="KIL80176.1"/>
    <property type="molecule type" value="Genomic_DNA"/>
</dbReference>
<dbReference type="RefSeq" id="WP_041113010.1">
    <property type="nucleotide sequence ID" value="NZ_JARTHD010000015.1"/>
</dbReference>
<dbReference type="Proteomes" id="UP000031982">
    <property type="component" value="Unassembled WGS sequence"/>
</dbReference>
<keyword evidence="1" id="KW-0472">Membrane</keyword>
<feature type="transmembrane region" description="Helical" evidence="1">
    <location>
        <begin position="49"/>
        <end position="65"/>
    </location>
</feature>
<feature type="domain" description="DUF5643" evidence="3">
    <location>
        <begin position="257"/>
        <end position="361"/>
    </location>
</feature>
<reference evidence="4 5" key="1">
    <citation type="submission" date="2015-01" db="EMBL/GenBank/DDBJ databases">
        <title>Genome Assembly of Bacillus badius MTCC 1458.</title>
        <authorList>
            <person name="Verma A."/>
            <person name="Khatri I."/>
            <person name="Mual P."/>
            <person name="Subramanian S."/>
            <person name="Krishnamurthi S."/>
        </authorList>
    </citation>
    <scope>NUCLEOTIDE SEQUENCE [LARGE SCALE GENOMIC DNA]</scope>
    <source>
        <strain evidence="4 5">MTCC 1458</strain>
    </source>
</reference>